<dbReference type="InterPro" id="IPR050364">
    <property type="entry name" value="Cytochrome_P450_fung"/>
</dbReference>
<keyword evidence="4 9" id="KW-0349">Heme</keyword>
<protein>
    <recommendedName>
        <fullName evidence="14">Cytochrome P450</fullName>
    </recommendedName>
</protein>
<dbReference type="GO" id="GO:0016705">
    <property type="term" value="F:oxidoreductase activity, acting on paired donors, with incorporation or reduction of molecular oxygen"/>
    <property type="evidence" value="ECO:0007669"/>
    <property type="project" value="InterPro"/>
</dbReference>
<dbReference type="GO" id="GO:0004497">
    <property type="term" value="F:monooxygenase activity"/>
    <property type="evidence" value="ECO:0007669"/>
    <property type="project" value="UniProtKB-KW"/>
</dbReference>
<feature type="chain" id="PRO_5043988673" description="Cytochrome P450" evidence="11">
    <location>
        <begin position="17"/>
        <end position="492"/>
    </location>
</feature>
<dbReference type="InterPro" id="IPR002401">
    <property type="entry name" value="Cyt_P450_E_grp-I"/>
</dbReference>
<keyword evidence="8 10" id="KW-0503">Monooxygenase</keyword>
<dbReference type="AlphaFoldDB" id="A0AAV4ZWE2"/>
<dbReference type="SUPFAM" id="SSF48264">
    <property type="entry name" value="Cytochrome P450"/>
    <property type="match status" value="1"/>
</dbReference>
<evidence type="ECO:0000256" key="4">
    <source>
        <dbReference type="ARBA" id="ARBA00022617"/>
    </source>
</evidence>
<dbReference type="PANTHER" id="PTHR46300:SF7">
    <property type="entry name" value="P450, PUTATIVE (EUROFUNG)-RELATED"/>
    <property type="match status" value="1"/>
</dbReference>
<dbReference type="Proteomes" id="UP001050691">
    <property type="component" value="Unassembled WGS sequence"/>
</dbReference>
<evidence type="ECO:0000256" key="3">
    <source>
        <dbReference type="ARBA" id="ARBA00010617"/>
    </source>
</evidence>
<dbReference type="EMBL" id="BPWL01000001">
    <property type="protein sequence ID" value="GJJ06136.1"/>
    <property type="molecule type" value="Genomic_DNA"/>
</dbReference>
<gene>
    <name evidence="12" type="ORF">Clacol_000325</name>
</gene>
<comment type="cofactor">
    <cofactor evidence="1 9">
        <name>heme</name>
        <dbReference type="ChEBI" id="CHEBI:30413"/>
    </cofactor>
</comment>
<feature type="signal peptide" evidence="11">
    <location>
        <begin position="1"/>
        <end position="16"/>
    </location>
</feature>
<evidence type="ECO:0000256" key="5">
    <source>
        <dbReference type="ARBA" id="ARBA00022723"/>
    </source>
</evidence>
<dbReference type="PROSITE" id="PS00086">
    <property type="entry name" value="CYTOCHROME_P450"/>
    <property type="match status" value="1"/>
</dbReference>
<evidence type="ECO:0000256" key="7">
    <source>
        <dbReference type="ARBA" id="ARBA00023004"/>
    </source>
</evidence>
<evidence type="ECO:0008006" key="14">
    <source>
        <dbReference type="Google" id="ProtNLM"/>
    </source>
</evidence>
<evidence type="ECO:0000256" key="6">
    <source>
        <dbReference type="ARBA" id="ARBA00023002"/>
    </source>
</evidence>
<dbReference type="InterPro" id="IPR001128">
    <property type="entry name" value="Cyt_P450"/>
</dbReference>
<dbReference type="GO" id="GO:0020037">
    <property type="term" value="F:heme binding"/>
    <property type="evidence" value="ECO:0007669"/>
    <property type="project" value="InterPro"/>
</dbReference>
<evidence type="ECO:0000256" key="1">
    <source>
        <dbReference type="ARBA" id="ARBA00001971"/>
    </source>
</evidence>
<comment type="pathway">
    <text evidence="2">Secondary metabolite biosynthesis.</text>
</comment>
<dbReference type="Pfam" id="PF00067">
    <property type="entry name" value="p450"/>
    <property type="match status" value="1"/>
</dbReference>
<keyword evidence="11" id="KW-0732">Signal</keyword>
<evidence type="ECO:0000256" key="8">
    <source>
        <dbReference type="ARBA" id="ARBA00023033"/>
    </source>
</evidence>
<proteinExistence type="inferred from homology"/>
<sequence>MAYGLLLVVLVATAYAFRSSKSRVPHGLRLPPGPPRWPLIGNLLDIPREKQWKTFDAWAKTYGDLVYIEALGTRMLLINSPEYVRELFGERGSIYSNRHHSVVLNELLHMDWTIIMMPYGDVWRRYRGVLSQFFHHSLLETYYPAQMKYTKMFLRKLHESPENLFKHVRYVLGAAITYGIKLLSDNDPLIELSETTVHKITQAAIPGKYLADFLPFLKYVPAWFPGAGFRRELDQLAKQGMDMIIIPVELKNGIEVSSIVSTLLKRYEHDPDPPADHDKIVHYVGGVIYVAGVDTMDGQLLNFFFAMLLHPEVQRTAQAELDRVIEPGSLPTFKDKEQLPYVQAVYKEVLRWLTIANVGVPHVLDQDDIIGDYFIPKGTMIIGNSRTLLRSKEVYGPDAAVFRPERFFEGARDPDWAFGYGRRVCPGKLFGEDTLFIMIACVLYIFTISPIEDENGNPILPREDEDFESGVIMRPIPFQCRILRLPNSGAVD</sequence>
<organism evidence="12 13">
    <name type="scientific">Clathrus columnatus</name>
    <dbReference type="NCBI Taxonomy" id="1419009"/>
    <lineage>
        <taxon>Eukaryota</taxon>
        <taxon>Fungi</taxon>
        <taxon>Dikarya</taxon>
        <taxon>Basidiomycota</taxon>
        <taxon>Agaricomycotina</taxon>
        <taxon>Agaricomycetes</taxon>
        <taxon>Phallomycetidae</taxon>
        <taxon>Phallales</taxon>
        <taxon>Clathraceae</taxon>
        <taxon>Clathrus</taxon>
    </lineage>
</organism>
<keyword evidence="13" id="KW-1185">Reference proteome</keyword>
<dbReference type="PRINTS" id="PR00463">
    <property type="entry name" value="EP450I"/>
</dbReference>
<comment type="similarity">
    <text evidence="3 10">Belongs to the cytochrome P450 family.</text>
</comment>
<dbReference type="CDD" id="cd11065">
    <property type="entry name" value="CYP64-like"/>
    <property type="match status" value="1"/>
</dbReference>
<reference evidence="12" key="1">
    <citation type="submission" date="2021-10" db="EMBL/GenBank/DDBJ databases">
        <title>De novo Genome Assembly of Clathrus columnatus (Basidiomycota, Fungi) Using Illumina and Nanopore Sequence Data.</title>
        <authorList>
            <person name="Ogiso-Tanaka E."/>
            <person name="Itagaki H."/>
            <person name="Hosoya T."/>
            <person name="Hosaka K."/>
        </authorList>
    </citation>
    <scope>NUCLEOTIDE SEQUENCE</scope>
    <source>
        <strain evidence="12">MO-923</strain>
    </source>
</reference>
<dbReference type="InterPro" id="IPR036396">
    <property type="entry name" value="Cyt_P450_sf"/>
</dbReference>
<keyword evidence="5 9" id="KW-0479">Metal-binding</keyword>
<evidence type="ECO:0000256" key="11">
    <source>
        <dbReference type="SAM" id="SignalP"/>
    </source>
</evidence>
<dbReference type="GO" id="GO:0005506">
    <property type="term" value="F:iron ion binding"/>
    <property type="evidence" value="ECO:0007669"/>
    <property type="project" value="InterPro"/>
</dbReference>
<evidence type="ECO:0000313" key="12">
    <source>
        <dbReference type="EMBL" id="GJJ06136.1"/>
    </source>
</evidence>
<name>A0AAV4ZWE2_9AGAM</name>
<evidence type="ECO:0000256" key="2">
    <source>
        <dbReference type="ARBA" id="ARBA00005179"/>
    </source>
</evidence>
<dbReference type="PANTHER" id="PTHR46300">
    <property type="entry name" value="P450, PUTATIVE (EUROFUNG)-RELATED-RELATED"/>
    <property type="match status" value="1"/>
</dbReference>
<dbReference type="Gene3D" id="1.10.630.10">
    <property type="entry name" value="Cytochrome P450"/>
    <property type="match status" value="1"/>
</dbReference>
<feature type="binding site" description="axial binding residue" evidence="9">
    <location>
        <position position="425"/>
    </location>
    <ligand>
        <name>heme</name>
        <dbReference type="ChEBI" id="CHEBI:30413"/>
    </ligand>
    <ligandPart>
        <name>Fe</name>
        <dbReference type="ChEBI" id="CHEBI:18248"/>
    </ligandPart>
</feature>
<evidence type="ECO:0000313" key="13">
    <source>
        <dbReference type="Proteomes" id="UP001050691"/>
    </source>
</evidence>
<dbReference type="InterPro" id="IPR017972">
    <property type="entry name" value="Cyt_P450_CS"/>
</dbReference>
<evidence type="ECO:0000256" key="10">
    <source>
        <dbReference type="RuleBase" id="RU000461"/>
    </source>
</evidence>
<accession>A0AAV4ZWE2</accession>
<keyword evidence="7 9" id="KW-0408">Iron</keyword>
<keyword evidence="6 10" id="KW-0560">Oxidoreductase</keyword>
<evidence type="ECO:0000256" key="9">
    <source>
        <dbReference type="PIRSR" id="PIRSR602401-1"/>
    </source>
</evidence>
<comment type="caution">
    <text evidence="12">The sequence shown here is derived from an EMBL/GenBank/DDBJ whole genome shotgun (WGS) entry which is preliminary data.</text>
</comment>